<dbReference type="EMBL" id="MCGN01000007">
    <property type="protein sequence ID" value="ORY94668.1"/>
    <property type="molecule type" value="Genomic_DNA"/>
</dbReference>
<dbReference type="STRING" id="13706.A0A1X2H830"/>
<reference evidence="3 4" key="1">
    <citation type="submission" date="2016-07" db="EMBL/GenBank/DDBJ databases">
        <title>Pervasive Adenine N6-methylation of Active Genes in Fungi.</title>
        <authorList>
            <consortium name="DOE Joint Genome Institute"/>
            <person name="Mondo S.J."/>
            <person name="Dannebaum R.O."/>
            <person name="Kuo R.C."/>
            <person name="Labutti K."/>
            <person name="Haridas S."/>
            <person name="Kuo A."/>
            <person name="Salamov A."/>
            <person name="Ahrendt S.R."/>
            <person name="Lipzen A."/>
            <person name="Sullivan W."/>
            <person name="Andreopoulos W.B."/>
            <person name="Clum A."/>
            <person name="Lindquist E."/>
            <person name="Daum C."/>
            <person name="Ramamoorthy G.K."/>
            <person name="Gryganskyi A."/>
            <person name="Culley D."/>
            <person name="Magnuson J.K."/>
            <person name="James T.Y."/>
            <person name="O'Malley M.A."/>
            <person name="Stajich J.E."/>
            <person name="Spatafora J.W."/>
            <person name="Visel A."/>
            <person name="Grigoriev I.V."/>
        </authorList>
    </citation>
    <scope>NUCLEOTIDE SEQUENCE [LARGE SCALE GENOMIC DNA]</scope>
    <source>
        <strain evidence="3 4">NRRL 2496</strain>
    </source>
</reference>
<dbReference type="InterPro" id="IPR020471">
    <property type="entry name" value="AKR"/>
</dbReference>
<evidence type="ECO:0000313" key="3">
    <source>
        <dbReference type="EMBL" id="ORY94668.1"/>
    </source>
</evidence>
<keyword evidence="4" id="KW-1185">Reference proteome</keyword>
<dbReference type="SUPFAM" id="SSF51430">
    <property type="entry name" value="NAD(P)-linked oxidoreductase"/>
    <property type="match status" value="1"/>
</dbReference>
<evidence type="ECO:0000313" key="4">
    <source>
        <dbReference type="Proteomes" id="UP000242180"/>
    </source>
</evidence>
<dbReference type="PRINTS" id="PR00069">
    <property type="entry name" value="ALDKETRDTASE"/>
</dbReference>
<dbReference type="Gene3D" id="3.20.20.100">
    <property type="entry name" value="NADP-dependent oxidoreductase domain"/>
    <property type="match status" value="1"/>
</dbReference>
<comment type="caution">
    <text evidence="3">The sequence shown here is derived from an EMBL/GenBank/DDBJ whole genome shotgun (WGS) entry which is preliminary data.</text>
</comment>
<dbReference type="InterPro" id="IPR018170">
    <property type="entry name" value="Aldo/ket_reductase_CS"/>
</dbReference>
<feature type="domain" description="NADP-dependent oxidoreductase" evidence="2">
    <location>
        <begin position="6"/>
        <end position="309"/>
    </location>
</feature>
<protein>
    <submittedName>
        <fullName evidence="3">Aldo/keto reductase</fullName>
    </submittedName>
</protein>
<dbReference type="InParanoid" id="A0A1X2H830"/>
<dbReference type="PANTHER" id="PTHR43364:SF4">
    <property type="entry name" value="NAD(P)-LINKED OXIDOREDUCTASE SUPERFAMILY PROTEIN"/>
    <property type="match status" value="1"/>
</dbReference>
<dbReference type="Proteomes" id="UP000242180">
    <property type="component" value="Unassembled WGS sequence"/>
</dbReference>
<dbReference type="InterPro" id="IPR050523">
    <property type="entry name" value="AKR_Detox_Biosynth"/>
</dbReference>
<name>A0A1X2H830_SYNRA</name>
<keyword evidence="1" id="KW-0560">Oxidoreductase</keyword>
<sequence length="321" mass="35892">MSRMNVILGTMTFGTAEGSRVTDKAAIDNIIQTFASYGYKDLDTARLYCQGTTEEVLAELGAPDKFNIATKVYPTQPGDHEPEKLKATFKKSLEALKVDSVDLFYLHAPDHKTSFEQTLGAVQELYENGHFKRLGISNFAAWQVSAVCEIAAKNNWIRPTVYQGMYNAITRDVEHELFTCLKHYGIKFYAYNPLAGGLLSPKYSSMAQSVESGSRFDPNANTGKMYRDRYWNQTYFSAINAVHEAAKQHDINTADLALRWMVHHSKLNAEGGDSVIIGASSIEQLIQNLEAFKQGPLPEPILDALDAAWEKAIVKCPPYFR</sequence>
<dbReference type="PANTHER" id="PTHR43364">
    <property type="entry name" value="NADH-SPECIFIC METHYLGLYOXAL REDUCTASE-RELATED"/>
    <property type="match status" value="1"/>
</dbReference>
<dbReference type="OMA" id="WNDAYFN"/>
<organism evidence="3 4">
    <name type="scientific">Syncephalastrum racemosum</name>
    <name type="common">Filamentous fungus</name>
    <dbReference type="NCBI Taxonomy" id="13706"/>
    <lineage>
        <taxon>Eukaryota</taxon>
        <taxon>Fungi</taxon>
        <taxon>Fungi incertae sedis</taxon>
        <taxon>Mucoromycota</taxon>
        <taxon>Mucoromycotina</taxon>
        <taxon>Mucoromycetes</taxon>
        <taxon>Mucorales</taxon>
        <taxon>Syncephalastraceae</taxon>
        <taxon>Syncephalastrum</taxon>
    </lineage>
</organism>
<dbReference type="InterPro" id="IPR036812">
    <property type="entry name" value="NAD(P)_OxRdtase_dom_sf"/>
</dbReference>
<dbReference type="Pfam" id="PF00248">
    <property type="entry name" value="Aldo_ket_red"/>
    <property type="match status" value="1"/>
</dbReference>
<dbReference type="AlphaFoldDB" id="A0A1X2H830"/>
<dbReference type="PROSITE" id="PS00062">
    <property type="entry name" value="ALDOKETO_REDUCTASE_2"/>
    <property type="match status" value="1"/>
</dbReference>
<dbReference type="GO" id="GO:0016491">
    <property type="term" value="F:oxidoreductase activity"/>
    <property type="evidence" value="ECO:0007669"/>
    <property type="project" value="UniProtKB-KW"/>
</dbReference>
<proteinExistence type="predicted"/>
<evidence type="ECO:0000259" key="2">
    <source>
        <dbReference type="Pfam" id="PF00248"/>
    </source>
</evidence>
<dbReference type="OrthoDB" id="2310150at2759"/>
<evidence type="ECO:0000256" key="1">
    <source>
        <dbReference type="ARBA" id="ARBA00023002"/>
    </source>
</evidence>
<dbReference type="CDD" id="cd19075">
    <property type="entry name" value="AKR_AKR7A1-5"/>
    <property type="match status" value="1"/>
</dbReference>
<gene>
    <name evidence="3" type="ORF">BCR43DRAFT_494404</name>
</gene>
<accession>A0A1X2H830</accession>
<dbReference type="InterPro" id="IPR023210">
    <property type="entry name" value="NADP_OxRdtase_dom"/>
</dbReference>